<dbReference type="GO" id="GO:0046872">
    <property type="term" value="F:metal ion binding"/>
    <property type="evidence" value="ECO:0007669"/>
    <property type="project" value="UniProtKB-KW"/>
</dbReference>
<dbReference type="InterPro" id="IPR001303">
    <property type="entry name" value="Aldolase_II/adducin_N"/>
</dbReference>
<comment type="caution">
    <text evidence="4">The sequence shown here is derived from an EMBL/GenBank/DDBJ whole genome shotgun (WGS) entry which is preliminary data.</text>
</comment>
<evidence type="ECO:0000256" key="2">
    <source>
        <dbReference type="ARBA" id="ARBA00023239"/>
    </source>
</evidence>
<dbReference type="InterPro" id="IPR036409">
    <property type="entry name" value="Aldolase_II/adducin_N_sf"/>
</dbReference>
<organism evidence="4 5">
    <name type="scientific">Enterococcus canintestini</name>
    <dbReference type="NCBI Taxonomy" id="317010"/>
    <lineage>
        <taxon>Bacteria</taxon>
        <taxon>Bacillati</taxon>
        <taxon>Bacillota</taxon>
        <taxon>Bacilli</taxon>
        <taxon>Lactobacillales</taxon>
        <taxon>Enterococcaceae</taxon>
        <taxon>Enterococcus</taxon>
    </lineage>
</organism>
<dbReference type="GO" id="GO:0016832">
    <property type="term" value="F:aldehyde-lyase activity"/>
    <property type="evidence" value="ECO:0007669"/>
    <property type="project" value="TreeGrafter"/>
</dbReference>
<sequence>MSNFTKHKVVKELVDLTYTMWQLGWDEKNGGNISYILSEDEITDMDIDLSGRFYQLKNIPKNLVGKFILITASGSNFRLVKDDIENTVGIIRIEENGYTIVAGFNNENKPTSEIYMHLLSHGTRLKVDPKHRVIVHNHATEISEMTFVHELDDISFTRTLWSMITECVVVFPDGISVLPWMVCGNEEIGLATAKKLENSRIVVWAYHGVLASGNSLNDAFGLIETVNKAAKIYLATVDKRITTGITDNQLIDLCEFFGIVPKEGIINK</sequence>
<dbReference type="Proteomes" id="UP000216797">
    <property type="component" value="Unassembled WGS sequence"/>
</dbReference>
<dbReference type="EMBL" id="LHUG01000008">
    <property type="protein sequence ID" value="PAB00352.1"/>
    <property type="molecule type" value="Genomic_DNA"/>
</dbReference>
<keyword evidence="2" id="KW-0456">Lyase</keyword>
<dbReference type="NCBIfam" id="NF002963">
    <property type="entry name" value="PRK03634.1"/>
    <property type="match status" value="1"/>
</dbReference>
<keyword evidence="1" id="KW-0479">Metal-binding</keyword>
<dbReference type="PANTHER" id="PTHR22789">
    <property type="entry name" value="FUCULOSE PHOSPHATE ALDOLASE"/>
    <property type="match status" value="1"/>
</dbReference>
<reference evidence="4 5" key="1">
    <citation type="submission" date="2015-08" db="EMBL/GenBank/DDBJ databases">
        <title>Enterococcus genome sequence.</title>
        <authorList>
            <person name="Acedo J.Z."/>
            <person name="Vederas J.C."/>
        </authorList>
    </citation>
    <scope>NUCLEOTIDE SEQUENCE [LARGE SCALE GENOMIC DNA]</scope>
    <source>
        <strain evidence="4 5">49</strain>
    </source>
</reference>
<dbReference type="Pfam" id="PF00596">
    <property type="entry name" value="Aldolase_II"/>
    <property type="match status" value="1"/>
</dbReference>
<dbReference type="PANTHER" id="PTHR22789:SF0">
    <property type="entry name" value="3-OXO-TETRONATE 4-PHOSPHATE DECARBOXYLASE-RELATED"/>
    <property type="match status" value="1"/>
</dbReference>
<dbReference type="GO" id="GO:0019323">
    <property type="term" value="P:pentose catabolic process"/>
    <property type="evidence" value="ECO:0007669"/>
    <property type="project" value="TreeGrafter"/>
</dbReference>
<dbReference type="SUPFAM" id="SSF53639">
    <property type="entry name" value="AraD/HMP-PK domain-like"/>
    <property type="match status" value="1"/>
</dbReference>
<dbReference type="AlphaFoldDB" id="A0A267HQ24"/>
<proteinExistence type="predicted"/>
<keyword evidence="5" id="KW-1185">Reference proteome</keyword>
<name>A0A267HQ24_9ENTE</name>
<dbReference type="GO" id="GO:0005829">
    <property type="term" value="C:cytosol"/>
    <property type="evidence" value="ECO:0007669"/>
    <property type="project" value="TreeGrafter"/>
</dbReference>
<evidence type="ECO:0000259" key="3">
    <source>
        <dbReference type="SMART" id="SM01007"/>
    </source>
</evidence>
<accession>A0A267HQ24</accession>
<protein>
    <submittedName>
        <fullName evidence="4">Rhamnulose-1-phosphate aldolase</fullName>
    </submittedName>
</protein>
<evidence type="ECO:0000256" key="1">
    <source>
        <dbReference type="ARBA" id="ARBA00022723"/>
    </source>
</evidence>
<gene>
    <name evidence="4" type="ORF">AKL21_10245</name>
</gene>
<feature type="domain" description="Class II aldolase/adducin N-terminal" evidence="3">
    <location>
        <begin position="11"/>
        <end position="234"/>
    </location>
</feature>
<evidence type="ECO:0000313" key="4">
    <source>
        <dbReference type="EMBL" id="PAB00352.1"/>
    </source>
</evidence>
<dbReference type="RefSeq" id="WP_095006983.1">
    <property type="nucleotide sequence ID" value="NZ_LHUG01000008.1"/>
</dbReference>
<dbReference type="SMART" id="SM01007">
    <property type="entry name" value="Aldolase_II"/>
    <property type="match status" value="1"/>
</dbReference>
<dbReference type="InterPro" id="IPR050197">
    <property type="entry name" value="Aldolase_class_II_sugar_metab"/>
</dbReference>
<evidence type="ECO:0000313" key="5">
    <source>
        <dbReference type="Proteomes" id="UP000216797"/>
    </source>
</evidence>
<dbReference type="Gene3D" id="3.40.225.10">
    <property type="entry name" value="Class II aldolase/adducin N-terminal domain"/>
    <property type="match status" value="1"/>
</dbReference>